<evidence type="ECO:0000256" key="6">
    <source>
        <dbReference type="ARBA" id="ARBA00022777"/>
    </source>
</evidence>
<proteinExistence type="predicted"/>
<name>A0A1Q2CM12_9ACTN</name>
<comment type="catalytic activity">
    <reaction evidence="1">
        <text>ATP + protein L-histidine = ADP + protein N-phospho-L-histidine.</text>
        <dbReference type="EC" id="2.7.13.3"/>
    </reaction>
</comment>
<keyword evidence="3" id="KW-0597">Phosphoprotein</keyword>
<dbReference type="Gene3D" id="3.30.565.10">
    <property type="entry name" value="Histidine kinase-like ATPase, C-terminal domain"/>
    <property type="match status" value="1"/>
</dbReference>
<keyword evidence="4" id="KW-0808">Transferase</keyword>
<dbReference type="EMBL" id="CP019606">
    <property type="protein sequence ID" value="AQP47141.1"/>
    <property type="molecule type" value="Genomic_DNA"/>
</dbReference>
<dbReference type="PANTHER" id="PTHR24421:SF10">
    <property type="entry name" value="NITRATE_NITRITE SENSOR PROTEIN NARQ"/>
    <property type="match status" value="1"/>
</dbReference>
<dbReference type="GO" id="GO:0046983">
    <property type="term" value="F:protein dimerization activity"/>
    <property type="evidence" value="ECO:0007669"/>
    <property type="project" value="InterPro"/>
</dbReference>
<evidence type="ECO:0000256" key="2">
    <source>
        <dbReference type="ARBA" id="ARBA00012438"/>
    </source>
</evidence>
<sequence length="212" mass="22670">MTTTRRSALELQEAEIRRIERDLHDGAQARIVTMGMTLTQVERLLEIDPEGARLLLATAKSDSSAALQDLRGLVRGIRPPVLADRGLVAAARALAASSPIDMRVEASDSFRLIAPLESALYFTIAELVTNAAKHSGASEIVIDLEDESDWAVARVTDNGIGGVVEGPFGGIAGSAPGSPRSTATSTSSPRRRPDRRDRPRPSPRVAVAWLGR</sequence>
<dbReference type="InterPro" id="IPR050482">
    <property type="entry name" value="Sensor_HK_TwoCompSys"/>
</dbReference>
<dbReference type="InterPro" id="IPR036890">
    <property type="entry name" value="HATPase_C_sf"/>
</dbReference>
<dbReference type="KEGG" id="tes:BW730_06035"/>
<reference evidence="13" key="1">
    <citation type="submission" date="2017-02" db="EMBL/GenBank/DDBJ databases">
        <title>Tessaracoccus aquaemaris sp. nov., isolated from the intestine of a Korean rockfish, Sebastes schlegelii, in a marine aquaculture pond.</title>
        <authorList>
            <person name="Tak E.J."/>
            <person name="Bae J.-W."/>
        </authorList>
    </citation>
    <scope>NUCLEOTIDE SEQUENCE [LARGE SCALE GENOMIC DNA]</scope>
    <source>
        <strain evidence="13">NSG39</strain>
    </source>
</reference>
<keyword evidence="6" id="KW-0418">Kinase</keyword>
<evidence type="ECO:0000256" key="9">
    <source>
        <dbReference type="SAM" id="MobiDB-lite"/>
    </source>
</evidence>
<feature type="domain" description="Signal transduction histidine kinase subgroup 3 dimerisation and phosphoacceptor" evidence="11">
    <location>
        <begin position="17"/>
        <end position="82"/>
    </location>
</feature>
<evidence type="ECO:0000256" key="8">
    <source>
        <dbReference type="ARBA" id="ARBA00023012"/>
    </source>
</evidence>
<dbReference type="InterPro" id="IPR003594">
    <property type="entry name" value="HATPase_dom"/>
</dbReference>
<dbReference type="EC" id="2.7.13.3" evidence="2"/>
<protein>
    <recommendedName>
        <fullName evidence="2">histidine kinase</fullName>
        <ecNumber evidence="2">2.7.13.3</ecNumber>
    </recommendedName>
</protein>
<gene>
    <name evidence="12" type="ORF">BW730_06035</name>
</gene>
<evidence type="ECO:0000313" key="12">
    <source>
        <dbReference type="EMBL" id="AQP47141.1"/>
    </source>
</evidence>
<dbReference type="GO" id="GO:0005524">
    <property type="term" value="F:ATP binding"/>
    <property type="evidence" value="ECO:0007669"/>
    <property type="project" value="UniProtKB-KW"/>
</dbReference>
<keyword evidence="5" id="KW-0547">Nucleotide-binding</keyword>
<dbReference type="Pfam" id="PF07730">
    <property type="entry name" value="HisKA_3"/>
    <property type="match status" value="1"/>
</dbReference>
<dbReference type="GO" id="GO:0016020">
    <property type="term" value="C:membrane"/>
    <property type="evidence" value="ECO:0007669"/>
    <property type="project" value="InterPro"/>
</dbReference>
<dbReference type="InterPro" id="IPR011712">
    <property type="entry name" value="Sig_transdc_His_kin_sub3_dim/P"/>
</dbReference>
<feature type="compositionally biased region" description="Low complexity" evidence="9">
    <location>
        <begin position="173"/>
        <end position="188"/>
    </location>
</feature>
<dbReference type="Proteomes" id="UP000188145">
    <property type="component" value="Chromosome"/>
</dbReference>
<keyword evidence="13" id="KW-1185">Reference proteome</keyword>
<feature type="domain" description="Histidine kinase/HSP90-like ATPase" evidence="10">
    <location>
        <begin position="118"/>
        <end position="161"/>
    </location>
</feature>
<evidence type="ECO:0000256" key="5">
    <source>
        <dbReference type="ARBA" id="ARBA00022741"/>
    </source>
</evidence>
<dbReference type="OrthoDB" id="3217947at2"/>
<organism evidence="12 13">
    <name type="scientific">Tessaracoccus aquimaris</name>
    <dbReference type="NCBI Taxonomy" id="1332264"/>
    <lineage>
        <taxon>Bacteria</taxon>
        <taxon>Bacillati</taxon>
        <taxon>Actinomycetota</taxon>
        <taxon>Actinomycetes</taxon>
        <taxon>Propionibacteriales</taxon>
        <taxon>Propionibacteriaceae</taxon>
        <taxon>Tessaracoccus</taxon>
    </lineage>
</organism>
<dbReference type="GO" id="GO:0000155">
    <property type="term" value="F:phosphorelay sensor kinase activity"/>
    <property type="evidence" value="ECO:0007669"/>
    <property type="project" value="InterPro"/>
</dbReference>
<dbReference type="AlphaFoldDB" id="A0A1Q2CM12"/>
<accession>A0A1Q2CM12</accession>
<keyword evidence="8" id="KW-0902">Two-component regulatory system</keyword>
<evidence type="ECO:0000256" key="1">
    <source>
        <dbReference type="ARBA" id="ARBA00000085"/>
    </source>
</evidence>
<dbReference type="PANTHER" id="PTHR24421">
    <property type="entry name" value="NITRATE/NITRITE SENSOR PROTEIN NARX-RELATED"/>
    <property type="match status" value="1"/>
</dbReference>
<evidence type="ECO:0000259" key="11">
    <source>
        <dbReference type="Pfam" id="PF07730"/>
    </source>
</evidence>
<evidence type="ECO:0000256" key="3">
    <source>
        <dbReference type="ARBA" id="ARBA00022553"/>
    </source>
</evidence>
<dbReference type="RefSeq" id="WP_158522490.1">
    <property type="nucleotide sequence ID" value="NZ_CP019606.1"/>
</dbReference>
<dbReference type="SUPFAM" id="SSF55874">
    <property type="entry name" value="ATPase domain of HSP90 chaperone/DNA topoisomerase II/histidine kinase"/>
    <property type="match status" value="1"/>
</dbReference>
<evidence type="ECO:0000256" key="4">
    <source>
        <dbReference type="ARBA" id="ARBA00022679"/>
    </source>
</evidence>
<evidence type="ECO:0000313" key="13">
    <source>
        <dbReference type="Proteomes" id="UP000188145"/>
    </source>
</evidence>
<dbReference type="STRING" id="1332264.BW730_06035"/>
<dbReference type="Pfam" id="PF02518">
    <property type="entry name" value="HATPase_c"/>
    <property type="match status" value="1"/>
</dbReference>
<evidence type="ECO:0000256" key="7">
    <source>
        <dbReference type="ARBA" id="ARBA00022840"/>
    </source>
</evidence>
<keyword evidence="7" id="KW-0067">ATP-binding</keyword>
<evidence type="ECO:0000259" key="10">
    <source>
        <dbReference type="Pfam" id="PF02518"/>
    </source>
</evidence>
<feature type="region of interest" description="Disordered" evidence="9">
    <location>
        <begin position="166"/>
        <end position="212"/>
    </location>
</feature>
<dbReference type="Gene3D" id="1.20.5.1930">
    <property type="match status" value="1"/>
</dbReference>